<organism evidence="1 2">
    <name type="scientific">Alterisphingorhabdus coralli</name>
    <dbReference type="NCBI Taxonomy" id="3071408"/>
    <lineage>
        <taxon>Bacteria</taxon>
        <taxon>Pseudomonadati</taxon>
        <taxon>Pseudomonadota</taxon>
        <taxon>Alphaproteobacteria</taxon>
        <taxon>Sphingomonadales</taxon>
        <taxon>Sphingomonadaceae</taxon>
        <taxon>Alterisphingorhabdus (ex Yan et al. 2024)</taxon>
    </lineage>
</organism>
<keyword evidence="2" id="KW-1185">Reference proteome</keyword>
<evidence type="ECO:0008006" key="3">
    <source>
        <dbReference type="Google" id="ProtNLM"/>
    </source>
</evidence>
<dbReference type="EMBL" id="CP136594">
    <property type="protein sequence ID" value="WOE73801.1"/>
    <property type="molecule type" value="Genomic_DNA"/>
</dbReference>
<dbReference type="RefSeq" id="WP_317080026.1">
    <property type="nucleotide sequence ID" value="NZ_CP136594.1"/>
</dbReference>
<name>A0AA97F4C3_9SPHN</name>
<evidence type="ECO:0000313" key="1">
    <source>
        <dbReference type="EMBL" id="WOE73801.1"/>
    </source>
</evidence>
<dbReference type="AlphaFoldDB" id="A0AA97F4C3"/>
<evidence type="ECO:0000313" key="2">
    <source>
        <dbReference type="Proteomes" id="UP001302429"/>
    </source>
</evidence>
<protein>
    <recommendedName>
        <fullName evidence="3">DUF937 domain-containing protein</fullName>
    </recommendedName>
</protein>
<dbReference type="Proteomes" id="UP001302429">
    <property type="component" value="Chromosome"/>
</dbReference>
<gene>
    <name evidence="1" type="ORF">RB602_07940</name>
</gene>
<proteinExistence type="predicted"/>
<dbReference type="KEGG" id="acoa:RB602_07940"/>
<accession>A0AA97F4C3</accession>
<reference evidence="1 2" key="1">
    <citation type="submission" date="2023-10" db="EMBL/GenBank/DDBJ databases">
        <title>Complete genome sequence of a Sphingomonadaceae bacterium.</title>
        <authorList>
            <person name="Yan C."/>
        </authorList>
    </citation>
    <scope>NUCLEOTIDE SEQUENCE [LARGE SCALE GENOMIC DNA]</scope>
    <source>
        <strain evidence="1 2">SCSIO 66989</strain>
    </source>
</reference>
<sequence>MSGLDSILNSIPVGANSIGEIAEKLGIDSALVEKGVAALGKSHPETGDTVTLASQQTSLDTSTLSSIVSQLGGEGGLGQISELLNSDEGMMGKITSFLDQDGDGNPLDDIAGMASKLFGKK</sequence>